<accession>A0ABR1ALG2</accession>
<comment type="caution">
    <text evidence="3">The sequence shown here is derived from an EMBL/GenBank/DDBJ whole genome shotgun (WGS) entry which is preliminary data.</text>
</comment>
<feature type="chain" id="PRO_5045515278" description="Osiris 18" evidence="2">
    <location>
        <begin position="19"/>
        <end position="255"/>
    </location>
</feature>
<dbReference type="PANTHER" id="PTHR21879:SF13">
    <property type="entry name" value="OSIRIS 18"/>
    <property type="match status" value="1"/>
</dbReference>
<sequence>MRFFSFVLLLVAAVGSRSETAVDVFGNIFDSCLKFGSFSCVKPKFLKFLSDSLKNDRIVLTEDLSIEKNEGRVTSDWQSDLPDDDAMSKKERLRFMMLEKIDNFLNSHELKVKLPKEIVTGEVFPFAPNYLFDNVPEQLTVPLSGMKNVNEERGFTKKVIVPFLLGLKIKATTFIPLAIALIALKTWKALTLGLLSMVLSAAMVILKFAKPKVVNYDVYHYSSHHPAPVVEHAYVDHHGYGRSDAQVLAYGAHRK</sequence>
<feature type="transmembrane region" description="Helical" evidence="1">
    <location>
        <begin position="159"/>
        <end position="182"/>
    </location>
</feature>
<evidence type="ECO:0000256" key="1">
    <source>
        <dbReference type="SAM" id="Phobius"/>
    </source>
</evidence>
<dbReference type="PANTHER" id="PTHR21879">
    <property type="entry name" value="FI03362P-RELATED-RELATED"/>
    <property type="match status" value="1"/>
</dbReference>
<dbReference type="Pfam" id="PF07898">
    <property type="entry name" value="DUF1676"/>
    <property type="match status" value="1"/>
</dbReference>
<keyword evidence="1" id="KW-0472">Membrane</keyword>
<evidence type="ECO:0000256" key="2">
    <source>
        <dbReference type="SAM" id="SignalP"/>
    </source>
</evidence>
<keyword evidence="4" id="KW-1185">Reference proteome</keyword>
<keyword evidence="1" id="KW-0812">Transmembrane</keyword>
<evidence type="ECO:0000313" key="3">
    <source>
        <dbReference type="EMBL" id="KAK6622101.1"/>
    </source>
</evidence>
<evidence type="ECO:0000313" key="4">
    <source>
        <dbReference type="Proteomes" id="UP001359485"/>
    </source>
</evidence>
<name>A0ABR1ALG2_POLSC</name>
<reference evidence="3 4" key="1">
    <citation type="submission" date="2023-09" db="EMBL/GenBank/DDBJ databases">
        <title>Genomes of two closely related lineages of the louse Polyplax serrata with different host specificities.</title>
        <authorList>
            <person name="Martinu J."/>
            <person name="Tarabai H."/>
            <person name="Stefka J."/>
            <person name="Hypsa V."/>
        </authorList>
    </citation>
    <scope>NUCLEOTIDE SEQUENCE [LARGE SCALE GENOMIC DNA]</scope>
    <source>
        <strain evidence="3">98ZLc_SE</strain>
    </source>
</reference>
<keyword evidence="2" id="KW-0732">Signal</keyword>
<evidence type="ECO:0008006" key="5">
    <source>
        <dbReference type="Google" id="ProtNLM"/>
    </source>
</evidence>
<gene>
    <name evidence="3" type="ORF">RUM44_001908</name>
</gene>
<protein>
    <recommendedName>
        <fullName evidence="5">Osiris 18</fullName>
    </recommendedName>
</protein>
<feature type="signal peptide" evidence="2">
    <location>
        <begin position="1"/>
        <end position="18"/>
    </location>
</feature>
<dbReference type="InterPro" id="IPR012464">
    <property type="entry name" value="DUF1676"/>
</dbReference>
<keyword evidence="1" id="KW-1133">Transmembrane helix</keyword>
<dbReference type="Proteomes" id="UP001359485">
    <property type="component" value="Unassembled WGS sequence"/>
</dbReference>
<feature type="transmembrane region" description="Helical" evidence="1">
    <location>
        <begin position="189"/>
        <end position="209"/>
    </location>
</feature>
<dbReference type="EMBL" id="JAWJWF010000047">
    <property type="protein sequence ID" value="KAK6622101.1"/>
    <property type="molecule type" value="Genomic_DNA"/>
</dbReference>
<proteinExistence type="predicted"/>
<organism evidence="3 4">
    <name type="scientific">Polyplax serrata</name>
    <name type="common">Common mouse louse</name>
    <dbReference type="NCBI Taxonomy" id="468196"/>
    <lineage>
        <taxon>Eukaryota</taxon>
        <taxon>Metazoa</taxon>
        <taxon>Ecdysozoa</taxon>
        <taxon>Arthropoda</taxon>
        <taxon>Hexapoda</taxon>
        <taxon>Insecta</taxon>
        <taxon>Pterygota</taxon>
        <taxon>Neoptera</taxon>
        <taxon>Paraneoptera</taxon>
        <taxon>Psocodea</taxon>
        <taxon>Troctomorpha</taxon>
        <taxon>Phthiraptera</taxon>
        <taxon>Anoplura</taxon>
        <taxon>Polyplacidae</taxon>
        <taxon>Polyplax</taxon>
    </lineage>
</organism>